<dbReference type="Proteomes" id="UP001168877">
    <property type="component" value="Unassembled WGS sequence"/>
</dbReference>
<evidence type="ECO:0000313" key="2">
    <source>
        <dbReference type="Proteomes" id="UP001168877"/>
    </source>
</evidence>
<comment type="caution">
    <text evidence="1">The sequence shown here is derived from an EMBL/GenBank/DDBJ whole genome shotgun (WGS) entry which is preliminary data.</text>
</comment>
<dbReference type="AlphaFoldDB" id="A0AA39VM44"/>
<evidence type="ECO:0000313" key="1">
    <source>
        <dbReference type="EMBL" id="KAK0585700.1"/>
    </source>
</evidence>
<gene>
    <name evidence="1" type="ORF">LWI29_032661</name>
</gene>
<accession>A0AA39VM44</accession>
<dbReference type="EMBL" id="JAUESC010000383">
    <property type="protein sequence ID" value="KAK0585700.1"/>
    <property type="molecule type" value="Genomic_DNA"/>
</dbReference>
<dbReference type="Pfam" id="PF14223">
    <property type="entry name" value="Retrotran_gag_2"/>
    <property type="match status" value="1"/>
</dbReference>
<sequence length="130" mass="14991">MQALLTQQGLAKALRGRKKLLVNMPEEKKDDIMEKAFSAILSSLSDVVLYEVFDEKTVESLWLKLESLYMTKSLSNRLYLKQRLHGIRFSEEIVEIQEPSIYREVVNGTESSQRAIAMSEEIESLHKNQT</sequence>
<keyword evidence="2" id="KW-1185">Reference proteome</keyword>
<proteinExistence type="predicted"/>
<name>A0AA39VM44_ACESA</name>
<reference evidence="1" key="1">
    <citation type="journal article" date="2022" name="Plant J.">
        <title>Strategies of tolerance reflected in two North American maple genomes.</title>
        <authorList>
            <person name="McEvoy S.L."/>
            <person name="Sezen U.U."/>
            <person name="Trouern-Trend A."/>
            <person name="McMahon S.M."/>
            <person name="Schaberg P.G."/>
            <person name="Yang J."/>
            <person name="Wegrzyn J.L."/>
            <person name="Swenson N.G."/>
        </authorList>
    </citation>
    <scope>NUCLEOTIDE SEQUENCE</scope>
    <source>
        <strain evidence="1">NS2018</strain>
    </source>
</reference>
<reference evidence="1" key="2">
    <citation type="submission" date="2023-06" db="EMBL/GenBank/DDBJ databases">
        <authorList>
            <person name="Swenson N.G."/>
            <person name="Wegrzyn J.L."/>
            <person name="Mcevoy S.L."/>
        </authorList>
    </citation>
    <scope>NUCLEOTIDE SEQUENCE</scope>
    <source>
        <strain evidence="1">NS2018</strain>
        <tissue evidence="1">Leaf</tissue>
    </source>
</reference>
<protein>
    <submittedName>
        <fullName evidence="1">Uncharacterized protein</fullName>
    </submittedName>
</protein>
<organism evidence="1 2">
    <name type="scientific">Acer saccharum</name>
    <name type="common">Sugar maple</name>
    <dbReference type="NCBI Taxonomy" id="4024"/>
    <lineage>
        <taxon>Eukaryota</taxon>
        <taxon>Viridiplantae</taxon>
        <taxon>Streptophyta</taxon>
        <taxon>Embryophyta</taxon>
        <taxon>Tracheophyta</taxon>
        <taxon>Spermatophyta</taxon>
        <taxon>Magnoliopsida</taxon>
        <taxon>eudicotyledons</taxon>
        <taxon>Gunneridae</taxon>
        <taxon>Pentapetalae</taxon>
        <taxon>rosids</taxon>
        <taxon>malvids</taxon>
        <taxon>Sapindales</taxon>
        <taxon>Sapindaceae</taxon>
        <taxon>Hippocastanoideae</taxon>
        <taxon>Acereae</taxon>
        <taxon>Acer</taxon>
    </lineage>
</organism>